<dbReference type="Proteomes" id="UP001075354">
    <property type="component" value="Chromosome 3"/>
</dbReference>
<evidence type="ECO:0000256" key="3">
    <source>
        <dbReference type="ARBA" id="ARBA00022989"/>
    </source>
</evidence>
<comment type="caution">
    <text evidence="8">The sequence shown here is derived from an EMBL/GenBank/DDBJ whole genome shotgun (WGS) entry which is preliminary data.</text>
</comment>
<dbReference type="Pfam" id="PF00083">
    <property type="entry name" value="Sugar_tr"/>
    <property type="match status" value="1"/>
</dbReference>
<feature type="compositionally biased region" description="Polar residues" evidence="5">
    <location>
        <begin position="506"/>
        <end position="522"/>
    </location>
</feature>
<accession>A0AAV7XTF3</accession>
<protein>
    <recommendedName>
        <fullName evidence="7">Major facilitator superfamily (MFS) profile domain-containing protein</fullName>
    </recommendedName>
</protein>
<sequence>MCKSARWWVAVSGGDLRPGRLWTLLLVLGTHYSFVAFNHAMFVFQAHKPPVFCLEEAADGSFVRTPDCQANCSGPYVFGPGVDDETSIVTEWNLVCSRSALRPLMATLYFLGVAVGALGFGLLADRLGRRAVMVGCLLGQAAFGAALSLAPSLEAFAVLRTVHGVFVQGLQGSTFTLLLELFPGHLRTAVAVVLEIYWALGLAALAGLAYLLPHWRDLQLAVSAPTFVTLLLLPCIPESRLWLASRHRPPFRRGLPGHGSYREKRAEDADGTAAAVDAGVKHLDVGDTTSPVVASDLVANSGLRLYTLCMNAVWFTVPLSYYVTTFGMPALKGDRFANFAFGAVLEVVAYCVTFVALSKLGRRLPLAAFLACSAVACFGVASILLGSGDDGGLAALVLVLGCKATLVSAFCTMFLYTGELFPTAVRSAALGLCGFVGRVGNLLSPQVVHLGDGGQNWVPFVCIGVLLLATALATLLLPETLGKELPTTLEDARALRVARIKRRFSSTGSSDSAEGQPLNNSGVCGAPNGRPAMLNLEDYKVPDWKADIPEPEPDMVQSAKKRGSMSALELGQGILEELNRTPGANRSEKTRSMYLETNLDDPHAGEGQPVRPERPRTEYKSTVASAV</sequence>
<feature type="transmembrane region" description="Helical" evidence="6">
    <location>
        <begin position="457"/>
        <end position="477"/>
    </location>
</feature>
<evidence type="ECO:0000256" key="1">
    <source>
        <dbReference type="ARBA" id="ARBA00004141"/>
    </source>
</evidence>
<evidence type="ECO:0000256" key="6">
    <source>
        <dbReference type="SAM" id="Phobius"/>
    </source>
</evidence>
<dbReference type="Gene3D" id="1.20.1250.20">
    <property type="entry name" value="MFS general substrate transporter like domains"/>
    <property type="match status" value="1"/>
</dbReference>
<feature type="transmembrane region" description="Helical" evidence="6">
    <location>
        <begin position="131"/>
        <end position="150"/>
    </location>
</feature>
<evidence type="ECO:0000256" key="2">
    <source>
        <dbReference type="ARBA" id="ARBA00022692"/>
    </source>
</evidence>
<feature type="transmembrane region" description="Helical" evidence="6">
    <location>
        <begin position="189"/>
        <end position="212"/>
    </location>
</feature>
<feature type="transmembrane region" description="Helical" evidence="6">
    <location>
        <begin position="104"/>
        <end position="124"/>
    </location>
</feature>
<evidence type="ECO:0000313" key="8">
    <source>
        <dbReference type="EMBL" id="KAJ1529469.1"/>
    </source>
</evidence>
<dbReference type="InterPro" id="IPR036259">
    <property type="entry name" value="MFS_trans_sf"/>
</dbReference>
<gene>
    <name evidence="8" type="ORF">ONE63_006245</name>
</gene>
<feature type="transmembrane region" description="Helical" evidence="6">
    <location>
        <begin position="392"/>
        <end position="416"/>
    </location>
</feature>
<keyword evidence="2 6" id="KW-0812">Transmembrane</keyword>
<reference evidence="8" key="1">
    <citation type="submission" date="2022-12" db="EMBL/GenBank/DDBJ databases">
        <title>Chromosome-level genome assembly of the bean flower thrips Megalurothrips usitatus.</title>
        <authorList>
            <person name="Ma L."/>
            <person name="Liu Q."/>
            <person name="Li H."/>
            <person name="Cai W."/>
        </authorList>
    </citation>
    <scope>NUCLEOTIDE SEQUENCE</scope>
    <source>
        <strain evidence="8">Cailab_2022a</strain>
    </source>
</reference>
<keyword evidence="3 6" id="KW-1133">Transmembrane helix</keyword>
<evidence type="ECO:0000259" key="7">
    <source>
        <dbReference type="PROSITE" id="PS50850"/>
    </source>
</evidence>
<name>A0AAV7XTF3_9NEOP</name>
<feature type="transmembrane region" description="Helical" evidence="6">
    <location>
        <begin position="162"/>
        <end position="182"/>
    </location>
</feature>
<dbReference type="GO" id="GO:0022857">
    <property type="term" value="F:transmembrane transporter activity"/>
    <property type="evidence" value="ECO:0007669"/>
    <property type="project" value="InterPro"/>
</dbReference>
<feature type="transmembrane region" description="Helical" evidence="6">
    <location>
        <begin position="305"/>
        <end position="324"/>
    </location>
</feature>
<dbReference type="SUPFAM" id="SSF103473">
    <property type="entry name" value="MFS general substrate transporter"/>
    <property type="match status" value="1"/>
</dbReference>
<keyword evidence="4 6" id="KW-0472">Membrane</keyword>
<proteinExistence type="predicted"/>
<keyword evidence="9" id="KW-1185">Reference proteome</keyword>
<feature type="transmembrane region" description="Helical" evidence="6">
    <location>
        <begin position="218"/>
        <end position="236"/>
    </location>
</feature>
<dbReference type="InterPro" id="IPR005828">
    <property type="entry name" value="MFS_sugar_transport-like"/>
</dbReference>
<dbReference type="InterPro" id="IPR020846">
    <property type="entry name" value="MFS_dom"/>
</dbReference>
<comment type="subcellular location">
    <subcellularLocation>
        <location evidence="1">Membrane</location>
        <topology evidence="1">Multi-pass membrane protein</topology>
    </subcellularLocation>
</comment>
<evidence type="ECO:0000256" key="4">
    <source>
        <dbReference type="ARBA" id="ARBA00023136"/>
    </source>
</evidence>
<feature type="transmembrane region" description="Helical" evidence="6">
    <location>
        <begin position="21"/>
        <end position="42"/>
    </location>
</feature>
<dbReference type="PROSITE" id="PS50850">
    <property type="entry name" value="MFS"/>
    <property type="match status" value="1"/>
</dbReference>
<feature type="transmembrane region" description="Helical" evidence="6">
    <location>
        <begin position="364"/>
        <end position="386"/>
    </location>
</feature>
<dbReference type="GO" id="GO:0016020">
    <property type="term" value="C:membrane"/>
    <property type="evidence" value="ECO:0007669"/>
    <property type="project" value="UniProtKB-SubCell"/>
</dbReference>
<organism evidence="8 9">
    <name type="scientific">Megalurothrips usitatus</name>
    <name type="common">bean blossom thrips</name>
    <dbReference type="NCBI Taxonomy" id="439358"/>
    <lineage>
        <taxon>Eukaryota</taxon>
        <taxon>Metazoa</taxon>
        <taxon>Ecdysozoa</taxon>
        <taxon>Arthropoda</taxon>
        <taxon>Hexapoda</taxon>
        <taxon>Insecta</taxon>
        <taxon>Pterygota</taxon>
        <taxon>Neoptera</taxon>
        <taxon>Paraneoptera</taxon>
        <taxon>Thysanoptera</taxon>
        <taxon>Terebrantia</taxon>
        <taxon>Thripoidea</taxon>
        <taxon>Thripidae</taxon>
        <taxon>Megalurothrips</taxon>
    </lineage>
</organism>
<dbReference type="PANTHER" id="PTHR24064">
    <property type="entry name" value="SOLUTE CARRIER FAMILY 22 MEMBER"/>
    <property type="match status" value="1"/>
</dbReference>
<feature type="region of interest" description="Disordered" evidence="5">
    <location>
        <begin position="506"/>
        <end position="525"/>
    </location>
</feature>
<dbReference type="EMBL" id="JAPTSV010000003">
    <property type="protein sequence ID" value="KAJ1529469.1"/>
    <property type="molecule type" value="Genomic_DNA"/>
</dbReference>
<dbReference type="AlphaFoldDB" id="A0AAV7XTF3"/>
<feature type="transmembrane region" description="Helical" evidence="6">
    <location>
        <begin position="336"/>
        <end position="357"/>
    </location>
</feature>
<feature type="domain" description="Major facilitator superfamily (MFS) profile" evidence="7">
    <location>
        <begin position="24"/>
        <end position="481"/>
    </location>
</feature>
<evidence type="ECO:0000313" key="9">
    <source>
        <dbReference type="Proteomes" id="UP001075354"/>
    </source>
</evidence>
<feature type="region of interest" description="Disordered" evidence="5">
    <location>
        <begin position="579"/>
        <end position="627"/>
    </location>
</feature>
<evidence type="ECO:0000256" key="5">
    <source>
        <dbReference type="SAM" id="MobiDB-lite"/>
    </source>
</evidence>